<dbReference type="STRING" id="1300344.I598_1798"/>
<dbReference type="RefSeq" id="WP_068202658.1">
    <property type="nucleotide sequence ID" value="NZ_CP014209.1"/>
</dbReference>
<evidence type="ECO:0000256" key="2">
    <source>
        <dbReference type="ARBA" id="ARBA00022448"/>
    </source>
</evidence>
<evidence type="ECO:0000256" key="6">
    <source>
        <dbReference type="SAM" id="Phobius"/>
    </source>
</evidence>
<sequence length="513" mass="53377">MSTTSGPAGGAGPGTLADGVARRPGMAIFALTVAGVAQAADVSLHNTALASAAAELGMSATQRSIAASIGTLALAASILTIGTVGDRYGRRLTLMWCAVALVAGGVITAVAPSYAVYLGGRVVTGVGLAGTLALSIALIRTVAPDRIPWAMSMYFAGQVGFTLPLTILGGWLIGVDWRLGYLVVPVVGVAAFVLNKLFVPRSKAVHRSKADPVGLVLVAVALVGIIWGVSDAAHGWLSVRVLVPVLVGLAALVAFLWWETHHDEPALPVKLFTNRSLAGALTADVSFNMWQAVMVLQLSLLWQYVYSYSPLDVTIGQLPATLAMIVGAFAAGRLGARGRRPESLVLVGLAGVALAMYLLAVGGASTPYWVFAVALVVGGFSRMLTETAAGEFFVQVPPPDLVGATVASKPAIGQASFALGSAFSSTLLYSGLGRDLPDRIAELGLTPSEQGTVTGWFAEGAVPTWAQGTDLYEQVLAVSQDAYVDAYRTTMLVFAVVFTVLWGVAWHFLRRRA</sequence>
<feature type="transmembrane region" description="Helical" evidence="6">
    <location>
        <begin position="122"/>
        <end position="142"/>
    </location>
</feature>
<feature type="transmembrane region" description="Helical" evidence="6">
    <location>
        <begin position="279"/>
        <end position="302"/>
    </location>
</feature>
<keyword evidence="3 6" id="KW-0812">Transmembrane</keyword>
<evidence type="ECO:0000256" key="5">
    <source>
        <dbReference type="ARBA" id="ARBA00023136"/>
    </source>
</evidence>
<name>A0A168FCE7_9MICO</name>
<dbReference type="PANTHER" id="PTHR42718">
    <property type="entry name" value="MAJOR FACILITATOR SUPERFAMILY MULTIDRUG TRANSPORTER MFSC"/>
    <property type="match status" value="1"/>
</dbReference>
<keyword evidence="9" id="KW-1185">Reference proteome</keyword>
<keyword evidence="4 6" id="KW-1133">Transmembrane helix</keyword>
<dbReference type="Gene3D" id="1.20.1250.20">
    <property type="entry name" value="MFS general substrate transporter like domains"/>
    <property type="match status" value="2"/>
</dbReference>
<dbReference type="InterPro" id="IPR020846">
    <property type="entry name" value="MFS_dom"/>
</dbReference>
<feature type="transmembrane region" description="Helical" evidence="6">
    <location>
        <begin position="154"/>
        <end position="173"/>
    </location>
</feature>
<comment type="subcellular location">
    <subcellularLocation>
        <location evidence="1">Cell membrane</location>
        <topology evidence="1">Multi-pass membrane protein</topology>
    </subcellularLocation>
</comment>
<dbReference type="EMBL" id="CP014209">
    <property type="protein sequence ID" value="ANC31346.1"/>
    <property type="molecule type" value="Genomic_DNA"/>
</dbReference>
<evidence type="ECO:0000313" key="9">
    <source>
        <dbReference type="Proteomes" id="UP000076794"/>
    </source>
</evidence>
<dbReference type="PANTHER" id="PTHR42718:SF9">
    <property type="entry name" value="MAJOR FACILITATOR SUPERFAMILY MULTIDRUG TRANSPORTER MFSC"/>
    <property type="match status" value="1"/>
</dbReference>
<gene>
    <name evidence="8" type="primary">qacA_2</name>
    <name evidence="8" type="ORF">I598_1798</name>
</gene>
<feature type="transmembrane region" description="Helical" evidence="6">
    <location>
        <begin position="210"/>
        <end position="229"/>
    </location>
</feature>
<dbReference type="OrthoDB" id="4571944at2"/>
<feature type="transmembrane region" description="Helical" evidence="6">
    <location>
        <begin position="92"/>
        <end position="116"/>
    </location>
</feature>
<dbReference type="GO" id="GO:0022857">
    <property type="term" value="F:transmembrane transporter activity"/>
    <property type="evidence" value="ECO:0007669"/>
    <property type="project" value="InterPro"/>
</dbReference>
<organism evidence="8 9">
    <name type="scientific">Isoptericola dokdonensis DS-3</name>
    <dbReference type="NCBI Taxonomy" id="1300344"/>
    <lineage>
        <taxon>Bacteria</taxon>
        <taxon>Bacillati</taxon>
        <taxon>Actinomycetota</taxon>
        <taxon>Actinomycetes</taxon>
        <taxon>Micrococcales</taxon>
        <taxon>Promicromonosporaceae</taxon>
        <taxon>Isoptericola</taxon>
    </lineage>
</organism>
<evidence type="ECO:0000313" key="8">
    <source>
        <dbReference type="EMBL" id="ANC31346.1"/>
    </source>
</evidence>
<feature type="transmembrane region" description="Helical" evidence="6">
    <location>
        <begin position="314"/>
        <end position="332"/>
    </location>
</feature>
<evidence type="ECO:0000256" key="4">
    <source>
        <dbReference type="ARBA" id="ARBA00022989"/>
    </source>
</evidence>
<dbReference type="InterPro" id="IPR011701">
    <property type="entry name" value="MFS"/>
</dbReference>
<accession>A0A168FCE7</accession>
<feature type="transmembrane region" description="Helical" evidence="6">
    <location>
        <begin position="241"/>
        <end position="258"/>
    </location>
</feature>
<dbReference type="GO" id="GO:0005886">
    <property type="term" value="C:plasma membrane"/>
    <property type="evidence" value="ECO:0007669"/>
    <property type="project" value="UniProtKB-SubCell"/>
</dbReference>
<dbReference type="Proteomes" id="UP000076794">
    <property type="component" value="Chromosome"/>
</dbReference>
<dbReference type="AlphaFoldDB" id="A0A168FCE7"/>
<evidence type="ECO:0000256" key="1">
    <source>
        <dbReference type="ARBA" id="ARBA00004651"/>
    </source>
</evidence>
<dbReference type="SUPFAM" id="SSF103473">
    <property type="entry name" value="MFS general substrate transporter"/>
    <property type="match status" value="1"/>
</dbReference>
<dbReference type="PATRIC" id="fig|1300344.3.peg.1805"/>
<dbReference type="Pfam" id="PF07690">
    <property type="entry name" value="MFS_1"/>
    <property type="match status" value="1"/>
</dbReference>
<dbReference type="PROSITE" id="PS50850">
    <property type="entry name" value="MFS"/>
    <property type="match status" value="1"/>
</dbReference>
<dbReference type="KEGG" id="ido:I598_1798"/>
<dbReference type="InterPro" id="IPR036259">
    <property type="entry name" value="MFS_trans_sf"/>
</dbReference>
<evidence type="ECO:0000259" key="7">
    <source>
        <dbReference type="PROSITE" id="PS50850"/>
    </source>
</evidence>
<keyword evidence="5 6" id="KW-0472">Membrane</keyword>
<feature type="transmembrane region" description="Helical" evidence="6">
    <location>
        <begin position="344"/>
        <end position="362"/>
    </location>
</feature>
<feature type="transmembrane region" description="Helical" evidence="6">
    <location>
        <begin position="491"/>
        <end position="509"/>
    </location>
</feature>
<proteinExistence type="predicted"/>
<protein>
    <submittedName>
        <fullName evidence="8">Antiseptic resistance protein</fullName>
    </submittedName>
</protein>
<reference evidence="8 9" key="1">
    <citation type="submission" date="2016-01" db="EMBL/GenBank/DDBJ databases">
        <title>Complete genome sequence of a soil Actinobacterium, Isoptericola dokdonensis DS-3.</title>
        <authorList>
            <person name="Kwon S.-K."/>
            <person name="Kim J.F."/>
        </authorList>
    </citation>
    <scope>NUCLEOTIDE SEQUENCE [LARGE SCALE GENOMIC DNA]</scope>
    <source>
        <strain evidence="8 9">DS-3</strain>
    </source>
</reference>
<feature type="transmembrane region" description="Helical" evidence="6">
    <location>
        <begin position="65"/>
        <end position="85"/>
    </location>
</feature>
<feature type="transmembrane region" description="Helical" evidence="6">
    <location>
        <begin position="179"/>
        <end position="198"/>
    </location>
</feature>
<evidence type="ECO:0000256" key="3">
    <source>
        <dbReference type="ARBA" id="ARBA00022692"/>
    </source>
</evidence>
<feature type="domain" description="Major facilitator superfamily (MFS) profile" evidence="7">
    <location>
        <begin position="27"/>
        <end position="513"/>
    </location>
</feature>
<keyword evidence="2" id="KW-0813">Transport</keyword>